<feature type="region of interest" description="Disordered" evidence="6">
    <location>
        <begin position="1616"/>
        <end position="1641"/>
    </location>
</feature>
<comment type="caution">
    <text evidence="9">The sequence shown here is derived from an EMBL/GenBank/DDBJ whole genome shotgun (WGS) entry which is preliminary data.</text>
</comment>
<dbReference type="Proteomes" id="UP001642464">
    <property type="component" value="Unassembled WGS sequence"/>
</dbReference>
<feature type="transmembrane region" description="Helical" evidence="7">
    <location>
        <begin position="373"/>
        <end position="394"/>
    </location>
</feature>
<reference evidence="9 10" key="1">
    <citation type="submission" date="2024-02" db="EMBL/GenBank/DDBJ databases">
        <authorList>
            <person name="Chen Y."/>
            <person name="Shah S."/>
            <person name="Dougan E. K."/>
            <person name="Thang M."/>
            <person name="Chan C."/>
        </authorList>
    </citation>
    <scope>NUCLEOTIDE SEQUENCE [LARGE SCALE GENOMIC DNA]</scope>
</reference>
<feature type="transmembrane region" description="Helical" evidence="7">
    <location>
        <begin position="125"/>
        <end position="147"/>
    </location>
</feature>
<evidence type="ECO:0000256" key="2">
    <source>
        <dbReference type="ARBA" id="ARBA00022692"/>
    </source>
</evidence>
<feature type="transmembrane region" description="Helical" evidence="7">
    <location>
        <begin position="1653"/>
        <end position="1672"/>
    </location>
</feature>
<evidence type="ECO:0000259" key="8">
    <source>
        <dbReference type="PROSITE" id="PS50850"/>
    </source>
</evidence>
<keyword evidence="2 7" id="KW-0812">Transmembrane</keyword>
<evidence type="ECO:0000313" key="9">
    <source>
        <dbReference type="EMBL" id="CAK9013290.1"/>
    </source>
</evidence>
<feature type="transmembrane region" description="Helical" evidence="7">
    <location>
        <begin position="192"/>
        <end position="213"/>
    </location>
</feature>
<evidence type="ECO:0000256" key="7">
    <source>
        <dbReference type="SAM" id="Phobius"/>
    </source>
</evidence>
<keyword evidence="4 7" id="KW-0472">Membrane</keyword>
<evidence type="ECO:0000256" key="5">
    <source>
        <dbReference type="SAM" id="Coils"/>
    </source>
</evidence>
<evidence type="ECO:0000256" key="1">
    <source>
        <dbReference type="ARBA" id="ARBA00004141"/>
    </source>
</evidence>
<feature type="transmembrane region" description="Helical" evidence="7">
    <location>
        <begin position="99"/>
        <end position="118"/>
    </location>
</feature>
<dbReference type="InterPro" id="IPR005828">
    <property type="entry name" value="MFS_sugar_transport-like"/>
</dbReference>
<feature type="coiled-coil region" evidence="5">
    <location>
        <begin position="1707"/>
        <end position="1748"/>
    </location>
</feature>
<sequence length="1817" mass="194567">MVRERGEAPATSGVPSLSEKIKEIGFGLYQVHVFVLCAGVVVAEAAGMQTSAALSSAIMKEFNVKGDLAQEAQMLSTYMGFALGTISSGSLGDYAGRRLPIMVAYCGMCGSLLGLYFLSSYASLCIGFSSFGFFAGLGIPAAFIALAEVCPTRLRGVTNAAMSLAFCCGDLWCALGFQLLLPDLVGKHWRQVLLWIGIPPCLLLAFGLLSPVARVDTAYFLAARGQVESVKALELMASMNGKRVDLSDMAPHQEEKPVSITVALQSLTTREHSLSVLALSVMFFVKDLAFYGMGAFFPIAWRKSTLLTGLKPATELLCTAAVGLPGVVVAMLLIFSLPRRVAYSLSATACAIGAYAVRGIVDKENVLGVTGVVFYKLFYPTAQMITFLFPAEVFSTQIRVWSMSIIAFCGRMAPLAVPVLIHTFQHLFLLLTMGCFALGALLVWSLPETKDQELKTLPSESTHLKVPWVRTSSLEQSRVGVEYFNEGFRIPSTRDGRRAPWRAMALPLRRLDEALEEVRQRTPGGGVDGFPCVSGTVTDNVGTLCSQELLTGKSQSLDFSHLIFVILDASQYFGRDELFNAKSHGSSDQAEDQAEVPRLLWACWALLQAVPRPHETGTAAASDSGTGGTATAPSLLGKPPAAFPSSGALGILGKATAAAPAAPAAVPAAPAAAALGVLGKAPAAVPATPVAPAAAALGILGKATAAAPAAPAALPAASAAAAQPATAAATPATAALGVLGQAPSSPTSPAAKAALGVLGKPSVDAAAKALGVLGATATASPIVSKSAPPPPTGGPYSSASPPVAPDTTDKVSAALDVLGESAAPTPPAPPPAAPVPATSEMMQKVDEGIMGPFEAEDLRLRHGDGMLMQALSYALDRQRLKAVLALAEEPGGVVSEMLKSFLLLSSESQSDVSEWLVGTGIADCTGPAAEVVMMGYGDSEHKTAGIHMRLYARAFIFVDPASHDRVAFVNVDTWAATEAVIQGVERKLHAWFQGQHYSRENLIVAGSHTHHGPAGASSYMLFQFSSAGRVHQSLDALVDGIAEAVWLAHHNIKPANVFFGNGMVDNSTVPNCPMPNCANRQRSPSSFMHNPEVERRKFFGEDNADRNMDLLKIVNAETGKPMGMVNWFGVHPTSLNSDYNLISGDNKGYASYAFEQDMNGPSWVQRAGRGPFVAAFAQGVSGDISPNLLGAWCTNSGEKCDNQWSVCWSNGQHKNSLCLGQGPGRDKYESMKILGSRQKTAAKTIFNRTTTPVGTGVDHVLRFADLSKYWVDRDGNGTWVQTCEPCLGTSFAAGTTDGPTGMDEFGQNMTPSNGFMQSGPQNLRIVSFVTRGRVTLIVVSSAESVRRRALMAPADSSSGESSEEEDLESGWKEKARLKRVGFVLEEPSARCVLQNMQNVAFGLMLLALIGFVFGLLGIIAHDRLLSWNSFLLCFTAFGTAVTVGSDPCFLKHLRDSVALLGFQNRRLQESNGKLETQIKELSHISNSLDKVKGQLNNDAEATHDLLVALQHQGRVQAVSSSIGLFFVADRDKSGILDPKEAEVFLLGFSHLWDVIPDYPQEQLEHLQRDVPFQLYSRLLQAVVKEDAQTCSQILDELCEDPNVQIVQEVLDLRGPQRFKKDPNSSESSESSEESGPEERDKMKPWFTLGPLQIWGRLHLMAILLSLVAIVLWTLDLVCFNWKCLWIASLLLLLSLGLALQGQLVVIAQELRKRIYQYKEENDRLKVNVENMRREVSTLRLTAKGLESLQTRFNGNAQQAKRMLKHEIAQSKTSLVSAMLETFARADSDENGVLEGEELWPGCTGPGCIGIHCQVYIG</sequence>
<dbReference type="InterPro" id="IPR006823">
    <property type="entry name" value="Ceramidase_alk"/>
</dbReference>
<dbReference type="InterPro" id="IPR018247">
    <property type="entry name" value="EF_Hand_1_Ca_BS"/>
</dbReference>
<feature type="transmembrane region" description="Helical" evidence="7">
    <location>
        <begin position="68"/>
        <end position="87"/>
    </location>
</feature>
<dbReference type="Pfam" id="PF00083">
    <property type="entry name" value="Sugar_tr"/>
    <property type="match status" value="1"/>
</dbReference>
<feature type="transmembrane region" description="Helical" evidence="7">
    <location>
        <begin position="1684"/>
        <end position="1707"/>
    </location>
</feature>
<feature type="transmembrane region" description="Helical" evidence="7">
    <location>
        <begin position="427"/>
        <end position="446"/>
    </location>
</feature>
<dbReference type="PROSITE" id="PS50850">
    <property type="entry name" value="MFS"/>
    <property type="match status" value="1"/>
</dbReference>
<gene>
    <name evidence="9" type="ORF">SCF082_LOCUS11873</name>
</gene>
<protein>
    <recommendedName>
        <fullName evidence="8">Major facilitator superfamily (MFS) profile domain-containing protein</fullName>
    </recommendedName>
</protein>
<organism evidence="9 10">
    <name type="scientific">Durusdinium trenchii</name>
    <dbReference type="NCBI Taxonomy" id="1381693"/>
    <lineage>
        <taxon>Eukaryota</taxon>
        <taxon>Sar</taxon>
        <taxon>Alveolata</taxon>
        <taxon>Dinophyceae</taxon>
        <taxon>Suessiales</taxon>
        <taxon>Symbiodiniaceae</taxon>
        <taxon>Durusdinium</taxon>
    </lineage>
</organism>
<name>A0ABP0JFU9_9DINO</name>
<feature type="region of interest" description="Disordered" evidence="6">
    <location>
        <begin position="615"/>
        <end position="637"/>
    </location>
</feature>
<dbReference type="PANTHER" id="PTHR12670:SF1">
    <property type="entry name" value="NEUTRAL CERAMIDASE"/>
    <property type="match status" value="1"/>
</dbReference>
<dbReference type="Pfam" id="PF04734">
    <property type="entry name" value="Ceramidase_alk"/>
    <property type="match status" value="1"/>
</dbReference>
<feature type="transmembrane region" description="Helical" evidence="7">
    <location>
        <begin position="26"/>
        <end position="47"/>
    </location>
</feature>
<proteinExistence type="predicted"/>
<evidence type="ECO:0000256" key="3">
    <source>
        <dbReference type="ARBA" id="ARBA00022989"/>
    </source>
</evidence>
<dbReference type="PANTHER" id="PTHR12670">
    <property type="entry name" value="CERAMIDASE"/>
    <property type="match status" value="1"/>
</dbReference>
<dbReference type="InterPro" id="IPR020846">
    <property type="entry name" value="MFS_dom"/>
</dbReference>
<evidence type="ECO:0000256" key="6">
    <source>
        <dbReference type="SAM" id="MobiDB-lite"/>
    </source>
</evidence>
<dbReference type="InterPro" id="IPR031329">
    <property type="entry name" value="NEUT/ALK_ceramidase_N"/>
</dbReference>
<feature type="domain" description="Major facilitator superfamily (MFS) profile" evidence="8">
    <location>
        <begin position="31"/>
        <end position="450"/>
    </location>
</feature>
<evidence type="ECO:0000313" key="10">
    <source>
        <dbReference type="Proteomes" id="UP001642464"/>
    </source>
</evidence>
<feature type="compositionally biased region" description="Low complexity" evidence="6">
    <location>
        <begin position="616"/>
        <end position="632"/>
    </location>
</feature>
<dbReference type="EMBL" id="CAXAMM010007113">
    <property type="protein sequence ID" value="CAK9013290.1"/>
    <property type="molecule type" value="Genomic_DNA"/>
</dbReference>
<feature type="region of interest" description="Disordered" evidence="6">
    <location>
        <begin position="781"/>
        <end position="808"/>
    </location>
</feature>
<feature type="transmembrane region" description="Helical" evidence="7">
    <location>
        <begin position="276"/>
        <end position="301"/>
    </location>
</feature>
<accession>A0ABP0JFU9</accession>
<dbReference type="SUPFAM" id="SSF103473">
    <property type="entry name" value="MFS general substrate transporter"/>
    <property type="match status" value="1"/>
</dbReference>
<evidence type="ECO:0000256" key="4">
    <source>
        <dbReference type="ARBA" id="ARBA00023136"/>
    </source>
</evidence>
<feature type="transmembrane region" description="Helical" evidence="7">
    <location>
        <begin position="400"/>
        <end position="420"/>
    </location>
</feature>
<feature type="transmembrane region" description="Helical" evidence="7">
    <location>
        <begin position="159"/>
        <end position="180"/>
    </location>
</feature>
<dbReference type="InterPro" id="IPR036259">
    <property type="entry name" value="MFS_trans_sf"/>
</dbReference>
<feature type="transmembrane region" description="Helical" evidence="7">
    <location>
        <begin position="313"/>
        <end position="335"/>
    </location>
</feature>
<keyword evidence="5" id="KW-0175">Coiled coil</keyword>
<dbReference type="PROSITE" id="PS00018">
    <property type="entry name" value="EF_HAND_1"/>
    <property type="match status" value="1"/>
</dbReference>
<dbReference type="Gene3D" id="1.20.1250.20">
    <property type="entry name" value="MFS general substrate transporter like domains"/>
    <property type="match status" value="1"/>
</dbReference>
<comment type="subcellular location">
    <subcellularLocation>
        <location evidence="1">Membrane</location>
        <topology evidence="1">Multi-pass membrane protein</topology>
    </subcellularLocation>
</comment>
<feature type="transmembrane region" description="Helical" evidence="7">
    <location>
        <begin position="1399"/>
        <end position="1420"/>
    </location>
</feature>
<keyword evidence="3 7" id="KW-1133">Transmembrane helix</keyword>
<keyword evidence="10" id="KW-1185">Reference proteome</keyword>